<dbReference type="InParanoid" id="G0MZT4"/>
<dbReference type="InterPro" id="IPR003125">
    <property type="entry name" value="WSN"/>
</dbReference>
<evidence type="ECO:0000313" key="4">
    <source>
        <dbReference type="Proteomes" id="UP000008068"/>
    </source>
</evidence>
<dbReference type="EMBL" id="GL379823">
    <property type="protein sequence ID" value="EGT48662.1"/>
    <property type="molecule type" value="Genomic_DNA"/>
</dbReference>
<dbReference type="STRING" id="135651.G0MZT4"/>
<sequence>MSKKTKKHGKPKLLIANIYFWMAFCIMMDIGTCAIKDFNTAPNPILFSKKIDMGAPFILCTSTDIYPGGFHITPETLDSMETFIPYYGTLQDALAEFVDFTIYYTGPMNVLQMFSGKSKEHVRDYREASAPADKSQFLNHITIVAHIANGIHLQSGLMNGKIPVDDLIKELLNLGAVKVSDIASFKPDKITALTAKLKETLSSLVDSTKLEKEAIKWNKLRIDSESVGDVTKIPDTKEYIKEIEQFEKSILQDISAVGAELKSLEETLDDLGQYASSGLSTSTDKTQFLNQIKYATSSSKELVTVKSSFDAASKKLEKFNQLKTGPNVFKPFETLMNLAVDRGTAPSVDPNELVPIKKNIQQILDVATFLEGSRQDIKNINELVRRRILSEPKTGVYTSGLPGGIADLKQLEDDVRDPWIEKVISVQGSNLNGLSDGLQPLFKANYKLSRINEKLKTFVSTTLFESLSDFNELQDSISMLKQDSLDSVDVLQKYFGCATRPPSLDTHKDSKKLIEYVQSMADIVTNANELSKVEITMKNDLDSFIKKIDSIQDIHAKAKHLKESNDLADMKARVLEVKKVFDVIDAEKIKNEAIPFIKTADTILKKQDFQGSLKTEKDVYNCLQKLAVKAETLSRTTQAIQNLRDFDSKQFNDIELATNTISQISKDLSETKTIPDTMKKEAKDATTEINKMPNPSENSKAIGQSASSLQYAFGLKDFDVSSLKNVGPIAKSEIQMILSPSDKTTVEGEWGDHKKQMAELEATVASIKSFETKLDISKAKTISEYGAPLVDLATIPSTIINAKDKLNALDALISKADPKNKDALEVAKKDLITVSSFDLDFSSRSSQFKSAPAAFKTFDDFLSGFLAVEHNQTQVINEGTSTNTIFIIVGVFVLILLIVGIVFGIRWYKNRKEAKPKREATKKNVESWISDRRFKEDNSLDKIMRFTFQEMGSDSARSGKLRELDKQSFAAGEAEVGNGVGEGRDGKGSDGEDMVENALRLLAEHFAIDRDQLLVYILKNRLESRIGTVPPVHEDHIV</sequence>
<organism evidence="4">
    <name type="scientific">Caenorhabditis brenneri</name>
    <name type="common">Nematode worm</name>
    <dbReference type="NCBI Taxonomy" id="135651"/>
    <lineage>
        <taxon>Eukaryota</taxon>
        <taxon>Metazoa</taxon>
        <taxon>Ecdysozoa</taxon>
        <taxon>Nematoda</taxon>
        <taxon>Chromadorea</taxon>
        <taxon>Rhabditida</taxon>
        <taxon>Rhabditina</taxon>
        <taxon>Rhabditomorpha</taxon>
        <taxon>Rhabditoidea</taxon>
        <taxon>Rhabditidae</taxon>
        <taxon>Peloderinae</taxon>
        <taxon>Caenorhabditis</taxon>
    </lineage>
</organism>
<feature type="transmembrane region" description="Helical" evidence="1">
    <location>
        <begin position="885"/>
        <end position="908"/>
    </location>
</feature>
<dbReference type="PANTHER" id="PTHR32525">
    <property type="entry name" value="PROTEIN-TYROSINE-PHOSPHATASE"/>
    <property type="match status" value="1"/>
</dbReference>
<dbReference type="Proteomes" id="UP000008068">
    <property type="component" value="Unassembled WGS sequence"/>
</dbReference>
<dbReference type="SMART" id="SM00453">
    <property type="entry name" value="WSN"/>
    <property type="match status" value="1"/>
</dbReference>
<feature type="transmembrane region" description="Helical" evidence="1">
    <location>
        <begin position="12"/>
        <end position="31"/>
    </location>
</feature>
<protein>
    <recommendedName>
        <fullName evidence="2">Domain of unknown function WSN domain-containing protein</fullName>
    </recommendedName>
</protein>
<dbReference type="AlphaFoldDB" id="G0MZT4"/>
<keyword evidence="4" id="KW-1185">Reference proteome</keyword>
<reference evidence="4" key="1">
    <citation type="submission" date="2011-07" db="EMBL/GenBank/DDBJ databases">
        <authorList>
            <consortium name="Caenorhabditis brenneri Sequencing and Analysis Consortium"/>
            <person name="Wilson R.K."/>
        </authorList>
    </citation>
    <scope>NUCLEOTIDE SEQUENCE [LARGE SCALE GENOMIC DNA]</scope>
    <source>
        <strain evidence="4">PB2801</strain>
    </source>
</reference>
<dbReference type="HOGENOM" id="CLU_293056_0_0_1"/>
<keyword evidence="1" id="KW-0812">Transmembrane</keyword>
<dbReference type="Pfam" id="PF02206">
    <property type="entry name" value="WSN"/>
    <property type="match status" value="1"/>
</dbReference>
<name>G0MZT4_CAEBE</name>
<gene>
    <name evidence="3" type="ORF">CAEBREN_16053</name>
</gene>
<dbReference type="OrthoDB" id="5846887at2759"/>
<evidence type="ECO:0000313" key="3">
    <source>
        <dbReference type="EMBL" id="EGT48662.1"/>
    </source>
</evidence>
<evidence type="ECO:0000256" key="1">
    <source>
        <dbReference type="SAM" id="Phobius"/>
    </source>
</evidence>
<dbReference type="OMA" id="ENEPRNY"/>
<feature type="domain" description="Domain of unknown function WSN" evidence="2">
    <location>
        <begin position="132"/>
        <end position="200"/>
    </location>
</feature>
<accession>G0MZT4</accession>
<keyword evidence="1" id="KW-1133">Transmembrane helix</keyword>
<keyword evidence="1" id="KW-0472">Membrane</keyword>
<dbReference type="eggNOG" id="ENOG502QR81">
    <property type="taxonomic scope" value="Eukaryota"/>
</dbReference>
<evidence type="ECO:0000259" key="2">
    <source>
        <dbReference type="SMART" id="SM00453"/>
    </source>
</evidence>
<dbReference type="PANTHER" id="PTHR32525:SF1">
    <property type="entry name" value="DOMAIN OF UNKNOWN FUNCTION WSN DOMAIN-CONTAINING PROTEIN-RELATED"/>
    <property type="match status" value="1"/>
</dbReference>
<proteinExistence type="predicted"/>